<evidence type="ECO:0000313" key="6">
    <source>
        <dbReference type="Proteomes" id="UP000306340"/>
    </source>
</evidence>
<gene>
    <name evidence="5" type="ORF">FAZ78_17165</name>
</gene>
<proteinExistence type="predicted"/>
<dbReference type="SUPFAM" id="SSF64288">
    <property type="entry name" value="Chorismate lyase-like"/>
    <property type="match status" value="1"/>
</dbReference>
<keyword evidence="3" id="KW-0804">Transcription</keyword>
<dbReference type="InterPro" id="IPR011663">
    <property type="entry name" value="UTRA"/>
</dbReference>
<dbReference type="InterPro" id="IPR050679">
    <property type="entry name" value="Bact_HTH_transcr_reg"/>
</dbReference>
<dbReference type="InterPro" id="IPR036388">
    <property type="entry name" value="WH-like_DNA-bd_sf"/>
</dbReference>
<evidence type="ECO:0000256" key="1">
    <source>
        <dbReference type="ARBA" id="ARBA00023015"/>
    </source>
</evidence>
<accession>A0A4U0YUH4</accession>
<dbReference type="Gene3D" id="1.10.10.10">
    <property type="entry name" value="Winged helix-like DNA-binding domain superfamily/Winged helix DNA-binding domain"/>
    <property type="match status" value="1"/>
</dbReference>
<dbReference type="PANTHER" id="PTHR44846:SF1">
    <property type="entry name" value="MANNOSYL-D-GLYCERATE TRANSPORT_METABOLISM SYSTEM REPRESSOR MNGR-RELATED"/>
    <property type="match status" value="1"/>
</dbReference>
<organism evidence="5 6">
    <name type="scientific">Cereibacter changlensis</name>
    <dbReference type="NCBI Taxonomy" id="402884"/>
    <lineage>
        <taxon>Bacteria</taxon>
        <taxon>Pseudomonadati</taxon>
        <taxon>Pseudomonadota</taxon>
        <taxon>Alphaproteobacteria</taxon>
        <taxon>Rhodobacterales</taxon>
        <taxon>Paracoccaceae</taxon>
        <taxon>Cereibacter</taxon>
    </lineage>
</organism>
<keyword evidence="1" id="KW-0805">Transcription regulation</keyword>
<dbReference type="GO" id="GO:0045892">
    <property type="term" value="P:negative regulation of DNA-templated transcription"/>
    <property type="evidence" value="ECO:0007669"/>
    <property type="project" value="TreeGrafter"/>
</dbReference>
<dbReference type="GO" id="GO:0003700">
    <property type="term" value="F:DNA-binding transcription factor activity"/>
    <property type="evidence" value="ECO:0007669"/>
    <property type="project" value="InterPro"/>
</dbReference>
<protein>
    <submittedName>
        <fullName evidence="5">GntR family transcriptional regulator</fullName>
    </submittedName>
</protein>
<evidence type="ECO:0000256" key="2">
    <source>
        <dbReference type="ARBA" id="ARBA00023125"/>
    </source>
</evidence>
<keyword evidence="2" id="KW-0238">DNA-binding</keyword>
<dbReference type="PANTHER" id="PTHR44846">
    <property type="entry name" value="MANNOSYL-D-GLYCERATE TRANSPORT/METABOLISM SYSTEM REPRESSOR MNGR-RELATED"/>
    <property type="match status" value="1"/>
</dbReference>
<dbReference type="Pfam" id="PF00392">
    <property type="entry name" value="GntR"/>
    <property type="match status" value="1"/>
</dbReference>
<dbReference type="Proteomes" id="UP000306340">
    <property type="component" value="Unassembled WGS sequence"/>
</dbReference>
<dbReference type="PRINTS" id="PR00035">
    <property type="entry name" value="HTHGNTR"/>
</dbReference>
<evidence type="ECO:0000256" key="3">
    <source>
        <dbReference type="ARBA" id="ARBA00023163"/>
    </source>
</evidence>
<dbReference type="InterPro" id="IPR028978">
    <property type="entry name" value="Chorismate_lyase_/UTRA_dom_sf"/>
</dbReference>
<dbReference type="AlphaFoldDB" id="A0A4U0YUH4"/>
<dbReference type="CDD" id="cd07377">
    <property type="entry name" value="WHTH_GntR"/>
    <property type="match status" value="1"/>
</dbReference>
<dbReference type="InterPro" id="IPR000524">
    <property type="entry name" value="Tscrpt_reg_HTH_GntR"/>
</dbReference>
<dbReference type="SMART" id="SM00345">
    <property type="entry name" value="HTH_GNTR"/>
    <property type="match status" value="1"/>
</dbReference>
<name>A0A4U0YUH4_9RHOB</name>
<sequence>MRYLAGGAVRRRAMKRAREDLAAALLARVEAGEWPTGMRLPTQAELAGSYGVSRHVVRGAIELLEQRGAVESRQGSGIYARGALIDYHVRSRTRYGENVEREGPPTRIELLHLQTCRGDDAATRALALPRGARVYDLHILRWSGADPLCIAHHLFPADRYPDLSDQLDGIGGISELLSRLGIADFRRSQTAIWARRPTRSEAEMLRVAIDSSVLSLEGRNIDMKGVPVEISRSIWPASRIRVHV</sequence>
<evidence type="ECO:0000259" key="4">
    <source>
        <dbReference type="PROSITE" id="PS50949"/>
    </source>
</evidence>
<dbReference type="GO" id="GO:0003677">
    <property type="term" value="F:DNA binding"/>
    <property type="evidence" value="ECO:0007669"/>
    <property type="project" value="UniProtKB-KW"/>
</dbReference>
<dbReference type="InterPro" id="IPR036390">
    <property type="entry name" value="WH_DNA-bd_sf"/>
</dbReference>
<dbReference type="SMART" id="SM00866">
    <property type="entry name" value="UTRA"/>
    <property type="match status" value="1"/>
</dbReference>
<feature type="domain" description="HTH gntR-type" evidence="4">
    <location>
        <begin position="15"/>
        <end position="83"/>
    </location>
</feature>
<evidence type="ECO:0000313" key="5">
    <source>
        <dbReference type="EMBL" id="TKA95375.1"/>
    </source>
</evidence>
<dbReference type="Pfam" id="PF07702">
    <property type="entry name" value="UTRA"/>
    <property type="match status" value="1"/>
</dbReference>
<comment type="caution">
    <text evidence="5">The sequence shown here is derived from an EMBL/GenBank/DDBJ whole genome shotgun (WGS) entry which is preliminary data.</text>
</comment>
<reference evidence="5 6" key="1">
    <citation type="submission" date="2019-04" db="EMBL/GenBank/DDBJ databases">
        <title>Crypto-aerobic microbial life in anoxic (sulfidic) marine sediments.</title>
        <authorList>
            <person name="Bhattacharya S."/>
            <person name="Roy C."/>
            <person name="Mondal N."/>
            <person name="Sarkar J."/>
            <person name="Mandal S."/>
            <person name="Rameez M.J."/>
            <person name="Ghosh W."/>
        </authorList>
    </citation>
    <scope>NUCLEOTIDE SEQUENCE [LARGE SCALE GENOMIC DNA]</scope>
    <source>
        <strain evidence="5 6">SBBC</strain>
    </source>
</reference>
<dbReference type="Gene3D" id="3.40.1410.10">
    <property type="entry name" value="Chorismate lyase-like"/>
    <property type="match status" value="1"/>
</dbReference>
<dbReference type="SUPFAM" id="SSF46785">
    <property type="entry name" value="Winged helix' DNA-binding domain"/>
    <property type="match status" value="1"/>
</dbReference>
<dbReference type="EMBL" id="SWAU01000193">
    <property type="protein sequence ID" value="TKA95375.1"/>
    <property type="molecule type" value="Genomic_DNA"/>
</dbReference>
<dbReference type="PROSITE" id="PS50949">
    <property type="entry name" value="HTH_GNTR"/>
    <property type="match status" value="1"/>
</dbReference>